<evidence type="ECO:0000313" key="4">
    <source>
        <dbReference type="Proteomes" id="UP000035651"/>
    </source>
</evidence>
<gene>
    <name evidence="3" type="ORF">AB870_03060</name>
</gene>
<protein>
    <recommendedName>
        <fullName evidence="2">BON domain-containing protein</fullName>
    </recommendedName>
</protein>
<dbReference type="Proteomes" id="UP000035651">
    <property type="component" value="Chromosome"/>
</dbReference>
<organism evidence="3 4">
    <name type="scientific">Pandoraea faecigallinarum</name>
    <dbReference type="NCBI Taxonomy" id="656179"/>
    <lineage>
        <taxon>Bacteria</taxon>
        <taxon>Pseudomonadati</taxon>
        <taxon>Pseudomonadota</taxon>
        <taxon>Betaproteobacteria</taxon>
        <taxon>Burkholderiales</taxon>
        <taxon>Burkholderiaceae</taxon>
        <taxon>Pandoraea</taxon>
    </lineage>
</organism>
<accession>A0A0H3WNM1</accession>
<evidence type="ECO:0000256" key="1">
    <source>
        <dbReference type="SAM" id="MobiDB-lite"/>
    </source>
</evidence>
<feature type="domain" description="BON" evidence="2">
    <location>
        <begin position="56"/>
        <end position="120"/>
    </location>
</feature>
<dbReference type="InterPro" id="IPR007055">
    <property type="entry name" value="BON_dom"/>
</dbReference>
<dbReference type="PATRIC" id="fig|656179.3.peg.675"/>
<evidence type="ECO:0000259" key="2">
    <source>
        <dbReference type="Pfam" id="PF04972"/>
    </source>
</evidence>
<dbReference type="RefSeq" id="WP_047905277.1">
    <property type="nucleotide sequence ID" value="NZ_CP011807.3"/>
</dbReference>
<dbReference type="AlphaFoldDB" id="A0A0H3WNM1"/>
<dbReference type="STRING" id="656179.AB870_03060"/>
<feature type="region of interest" description="Disordered" evidence="1">
    <location>
        <begin position="1"/>
        <end position="54"/>
    </location>
</feature>
<proteinExistence type="predicted"/>
<sequence>MTDPKKKGYLLPDEPDDPANTTASESRGPTPTTHSSIQDSAVDTAPGGQGAPVAGRLQSKVSEALREPADGRYAFVTFSVTHGTVTLDGWVVHADVREGLVGKIRGIPGVADVVCRVRVDG</sequence>
<dbReference type="Pfam" id="PF04972">
    <property type="entry name" value="BON"/>
    <property type="match status" value="1"/>
</dbReference>
<name>A0A0H3WNM1_9BURK</name>
<keyword evidence="4" id="KW-1185">Reference proteome</keyword>
<dbReference type="EMBL" id="CP011807">
    <property type="protein sequence ID" value="AKM29332.1"/>
    <property type="molecule type" value="Genomic_DNA"/>
</dbReference>
<evidence type="ECO:0000313" key="3">
    <source>
        <dbReference type="EMBL" id="AKM29332.1"/>
    </source>
</evidence>
<feature type="compositionally biased region" description="Polar residues" evidence="1">
    <location>
        <begin position="19"/>
        <end position="41"/>
    </location>
</feature>
<reference evidence="3" key="1">
    <citation type="submission" date="2016-06" db="EMBL/GenBank/DDBJ databases">
        <title>Complete Genome Sequence of Pandoraea faecigallinarum DSM-23572.</title>
        <authorList>
            <person name="Yong D."/>
            <person name="Ee R."/>
            <person name="Lim Y.-L."/>
            <person name="Yin W.-F."/>
            <person name="Chan K.-G."/>
        </authorList>
    </citation>
    <scope>NUCLEOTIDE SEQUENCE</scope>
    <source>
        <strain evidence="3">DSM 23572</strain>
    </source>
</reference>
<dbReference type="KEGG" id="pfg:AB870_03060"/>